<dbReference type="EMBL" id="OU963871">
    <property type="protein sequence ID" value="CAH0383730.1"/>
    <property type="molecule type" value="Genomic_DNA"/>
</dbReference>
<evidence type="ECO:0000313" key="5">
    <source>
        <dbReference type="Proteomes" id="UP001152759"/>
    </source>
</evidence>
<keyword evidence="5" id="KW-1185">Reference proteome</keyword>
<sequence>MDFERFTFVFVAFISVVYSAAPFTLSPSEAENSKDSPPSVTLKPQIIQNQCRALPAASDATLQVLKSKKNCYIDKTEYLHKMVNENETQVFWFLARPRRFGKTLLINTAAELFTGEAQLFQGTYIYSQNLGPNWPKHPVIKLDFSALETHTFDKVYSTLLGALENAAMVHEIELGTPNVVTALSRLITSLYKKSDNKTVVILIDEYDSPYTESFTVNEELANQVLGLLRSFFKTLKTEVAKIRFCFTTGITRLSLSDFFSGANSAVDLTMDPEYSGIVGFTRDELTQYFGGFIEKVAAGRESSKQNILKEMSIWHYGFRFTAKNESLFSPISVIGYLRSGGDVHCYSDTGGASRFLIQRLKTFKQEALRLFLGSSVSEESDECDEEQKITAKHEELTGKINYDDSTEPEALKALLFHSGYLSVGDYNNETQSFTLKFSNLELRRDYAKRFYHSCTGDSPTKMEKRINSLVKDLDLSRWESFISKLDSFHSSIPYYLNVNQRKGLEAWFQFTMYLASQFSTYKNVGNPLMEDATNKGRADITLHMNNKMYIFEPKMMANPENAVYECKVKYPQKHFFGTMEEVVCIGLKFNQSGDVGSWGVATFSQEGKLTGESGKILLTNPLSPEEKKKIESKLADFRKEYSNFTLPTDKIIEFLTQIGPSTGNELNFAKALTTDIRGMCIFLGNIKNELQSNVKGIIHGFLNRNDPRKKEKKGGPNNGQEILFPKN</sequence>
<feature type="chain" id="PRO_5040329444" description="AAA-ATPase-like domain-containing protein" evidence="2">
    <location>
        <begin position="20"/>
        <end position="727"/>
    </location>
</feature>
<dbReference type="PANTHER" id="PTHR34825">
    <property type="entry name" value="CONSERVED PROTEIN, WITH A WEAK D-GALACTARATE DEHYDRATASE/ALTRONATE HYDROLASE DOMAIN"/>
    <property type="match status" value="1"/>
</dbReference>
<feature type="region of interest" description="Disordered" evidence="1">
    <location>
        <begin position="705"/>
        <end position="727"/>
    </location>
</feature>
<evidence type="ECO:0000256" key="1">
    <source>
        <dbReference type="SAM" id="MobiDB-lite"/>
    </source>
</evidence>
<feature type="signal peptide" evidence="2">
    <location>
        <begin position="1"/>
        <end position="19"/>
    </location>
</feature>
<dbReference type="Pfam" id="PF09820">
    <property type="entry name" value="AAA-ATPase_like"/>
    <property type="match status" value="1"/>
</dbReference>
<feature type="domain" description="AAA-ATPase-like" evidence="3">
    <location>
        <begin position="64"/>
        <end position="259"/>
    </location>
</feature>
<gene>
    <name evidence="4" type="ORF">BEMITA_LOCUS3150</name>
</gene>
<name>A0A9P0EY12_BEMTA</name>
<organism evidence="4 5">
    <name type="scientific">Bemisia tabaci</name>
    <name type="common">Sweetpotato whitefly</name>
    <name type="synonym">Aleurodes tabaci</name>
    <dbReference type="NCBI Taxonomy" id="7038"/>
    <lineage>
        <taxon>Eukaryota</taxon>
        <taxon>Metazoa</taxon>
        <taxon>Ecdysozoa</taxon>
        <taxon>Arthropoda</taxon>
        <taxon>Hexapoda</taxon>
        <taxon>Insecta</taxon>
        <taxon>Pterygota</taxon>
        <taxon>Neoptera</taxon>
        <taxon>Paraneoptera</taxon>
        <taxon>Hemiptera</taxon>
        <taxon>Sternorrhyncha</taxon>
        <taxon>Aleyrodoidea</taxon>
        <taxon>Aleyrodidae</taxon>
        <taxon>Aleyrodinae</taxon>
        <taxon>Bemisia</taxon>
    </lineage>
</organism>
<dbReference type="InterPro" id="IPR027417">
    <property type="entry name" value="P-loop_NTPase"/>
</dbReference>
<reference evidence="4" key="1">
    <citation type="submission" date="2021-12" db="EMBL/GenBank/DDBJ databases">
        <authorList>
            <person name="King R."/>
        </authorList>
    </citation>
    <scope>NUCLEOTIDE SEQUENCE</scope>
</reference>
<accession>A0A9P0EY12</accession>
<protein>
    <recommendedName>
        <fullName evidence="3">AAA-ATPase-like domain-containing protein</fullName>
    </recommendedName>
</protein>
<dbReference type="PANTHER" id="PTHR34825:SF1">
    <property type="entry name" value="AAA-ATPASE-LIKE DOMAIN-CONTAINING PROTEIN"/>
    <property type="match status" value="1"/>
</dbReference>
<dbReference type="InterPro" id="IPR018631">
    <property type="entry name" value="AAA-ATPase-like_dom"/>
</dbReference>
<keyword evidence="2" id="KW-0732">Signal</keyword>
<evidence type="ECO:0000256" key="2">
    <source>
        <dbReference type="SAM" id="SignalP"/>
    </source>
</evidence>
<evidence type="ECO:0000313" key="4">
    <source>
        <dbReference type="EMBL" id="CAH0383730.1"/>
    </source>
</evidence>
<dbReference type="Proteomes" id="UP001152759">
    <property type="component" value="Chromosome 10"/>
</dbReference>
<evidence type="ECO:0000259" key="3">
    <source>
        <dbReference type="Pfam" id="PF09820"/>
    </source>
</evidence>
<dbReference type="AlphaFoldDB" id="A0A9P0EY12"/>
<dbReference type="SUPFAM" id="SSF52540">
    <property type="entry name" value="P-loop containing nucleoside triphosphate hydrolases"/>
    <property type="match status" value="1"/>
</dbReference>
<dbReference type="Gene3D" id="3.40.50.300">
    <property type="entry name" value="P-loop containing nucleotide triphosphate hydrolases"/>
    <property type="match status" value="1"/>
</dbReference>
<proteinExistence type="predicted"/>